<proteinExistence type="predicted"/>
<keyword evidence="2" id="KW-1185">Reference proteome</keyword>
<accession>A0A4Y2I893</accession>
<protein>
    <submittedName>
        <fullName evidence="1">Uncharacterized protein</fullName>
    </submittedName>
</protein>
<organism evidence="1 2">
    <name type="scientific">Araneus ventricosus</name>
    <name type="common">Orbweaver spider</name>
    <name type="synonym">Epeira ventricosa</name>
    <dbReference type="NCBI Taxonomy" id="182803"/>
    <lineage>
        <taxon>Eukaryota</taxon>
        <taxon>Metazoa</taxon>
        <taxon>Ecdysozoa</taxon>
        <taxon>Arthropoda</taxon>
        <taxon>Chelicerata</taxon>
        <taxon>Arachnida</taxon>
        <taxon>Araneae</taxon>
        <taxon>Araneomorphae</taxon>
        <taxon>Entelegynae</taxon>
        <taxon>Araneoidea</taxon>
        <taxon>Araneidae</taxon>
        <taxon>Araneus</taxon>
    </lineage>
</organism>
<reference evidence="1 2" key="1">
    <citation type="journal article" date="2019" name="Sci. Rep.">
        <title>Orb-weaving spider Araneus ventricosus genome elucidates the spidroin gene catalogue.</title>
        <authorList>
            <person name="Kono N."/>
            <person name="Nakamura H."/>
            <person name="Ohtoshi R."/>
            <person name="Moran D.A.P."/>
            <person name="Shinohara A."/>
            <person name="Yoshida Y."/>
            <person name="Fujiwara M."/>
            <person name="Mori M."/>
            <person name="Tomita M."/>
            <person name="Arakawa K."/>
        </authorList>
    </citation>
    <scope>NUCLEOTIDE SEQUENCE [LARGE SCALE GENOMIC DNA]</scope>
</reference>
<evidence type="ECO:0000313" key="1">
    <source>
        <dbReference type="EMBL" id="GBM73622.1"/>
    </source>
</evidence>
<name>A0A4Y2I893_ARAVE</name>
<comment type="caution">
    <text evidence="1">The sequence shown here is derived from an EMBL/GenBank/DDBJ whole genome shotgun (WGS) entry which is preliminary data.</text>
</comment>
<dbReference type="AlphaFoldDB" id="A0A4Y2I893"/>
<gene>
    <name evidence="1" type="ORF">AVEN_45022_1</name>
</gene>
<dbReference type="Proteomes" id="UP000499080">
    <property type="component" value="Unassembled WGS sequence"/>
</dbReference>
<sequence>MEPGEGGMKTPVHLDAERWCVKSPTPLATAQRKSSRTTIPMQFIGEEIASPEFLASEKSDIRKDGGYSNFYALDAHFLEKRALVPVSVVEQAQPQPGRNSFSEPGVIYERGFRLAFV</sequence>
<dbReference type="EMBL" id="BGPR01002448">
    <property type="protein sequence ID" value="GBM73622.1"/>
    <property type="molecule type" value="Genomic_DNA"/>
</dbReference>
<evidence type="ECO:0000313" key="2">
    <source>
        <dbReference type="Proteomes" id="UP000499080"/>
    </source>
</evidence>